<evidence type="ECO:0000313" key="11">
    <source>
        <dbReference type="EMBL" id="KAH7045205.1"/>
    </source>
</evidence>
<dbReference type="SUPFAM" id="SSF55048">
    <property type="entry name" value="Probable ACP-binding domain of malonyl-CoA ACP transacylase"/>
    <property type="match status" value="1"/>
</dbReference>
<protein>
    <submittedName>
        <fullName evidence="11">BcPKS18, polyketide synthase</fullName>
    </submittedName>
</protein>
<dbReference type="InterPro" id="IPR014043">
    <property type="entry name" value="Acyl_transferase_dom"/>
</dbReference>
<dbReference type="Proteomes" id="UP000774617">
    <property type="component" value="Unassembled WGS sequence"/>
</dbReference>
<dbReference type="Pfam" id="PF16073">
    <property type="entry name" value="SAT"/>
    <property type="match status" value="1"/>
</dbReference>
<dbReference type="InterPro" id="IPR042104">
    <property type="entry name" value="PKS_dehydratase_sf"/>
</dbReference>
<keyword evidence="1" id="KW-0596">Phosphopantetheine</keyword>
<proteinExistence type="predicted"/>
<dbReference type="PROSITE" id="PS52019">
    <property type="entry name" value="PKS_MFAS_DH"/>
    <property type="match status" value="1"/>
</dbReference>
<dbReference type="Gene3D" id="3.10.129.110">
    <property type="entry name" value="Polyketide synthase dehydratase"/>
    <property type="match status" value="1"/>
</dbReference>
<accession>A0ABQ8G814</accession>
<dbReference type="Pfam" id="PF00550">
    <property type="entry name" value="PP-binding"/>
    <property type="match status" value="1"/>
</dbReference>
<keyword evidence="3" id="KW-0489">Methyltransferase</keyword>
<evidence type="ECO:0000259" key="8">
    <source>
        <dbReference type="PROSITE" id="PS50075"/>
    </source>
</evidence>
<dbReference type="Gene3D" id="3.30.70.3290">
    <property type="match status" value="1"/>
</dbReference>
<dbReference type="CDD" id="cd00833">
    <property type="entry name" value="PKS"/>
    <property type="match status" value="1"/>
</dbReference>
<feature type="domain" description="PKS/mFAS DH" evidence="10">
    <location>
        <begin position="1280"/>
        <end position="1589"/>
    </location>
</feature>
<feature type="region of interest" description="Disordered" evidence="7">
    <location>
        <begin position="1742"/>
        <end position="1815"/>
    </location>
</feature>
<gene>
    <name evidence="11" type="ORF">B0J12DRAFT_701300</name>
</gene>
<evidence type="ECO:0000256" key="4">
    <source>
        <dbReference type="ARBA" id="ARBA00022679"/>
    </source>
</evidence>
<feature type="compositionally biased region" description="Low complexity" evidence="7">
    <location>
        <begin position="1763"/>
        <end position="1773"/>
    </location>
</feature>
<feature type="region of interest" description="N-terminal hotdog fold" evidence="6">
    <location>
        <begin position="1280"/>
        <end position="1411"/>
    </location>
</feature>
<dbReference type="InterPro" id="IPR016036">
    <property type="entry name" value="Malonyl_transacylase_ACP-bd"/>
</dbReference>
<sequence length="2553" mass="277304">MVAPPSMLLFGPQAPWPAQEVMLQLREMLLRDPRLRSLLCSIKELSDLWHIMAQRDPELRVVRGAEALKELDDWINHGQARSPSGASPNISCMPLTVIVQLLQYFHFIEHNDQGLPHTEVIKAVSVGGVQGFCIGLLSAVVVAASRTEEDVSVLGGVAVRLAMCVGAYVDLDAARGCSTSSLAVRWGSSEGHSQVTEVLKGHPDAYISVVRDITDVNVTAPTASVDSLLRAFAGRGIAVKPTGIEGRCHSTENIGAYQKIAELCAARPGLSFPSATHLLVPVCSNADAQVLGGRPLHELLLRNILCDVSNWYLTATTAVSKLINTTDPTIVTFGLIDGFPSSLARDAALTILKWKTTQPAAALPCPETGTPIPGRRYPENAVAVVGMACKFPGANSLEEFWDVISEGRSMCREMPESRFSTKGLRRSADGKLKFWGNFVDDADAFDHRFFKKSGREAASMDPQQRMLLQVAYAAMENSGYFAVGAEDGSPRDVGVYIGACSNDYNDNVASHKPTAFSSLGTLRAFLSGRISHWFNWTGPSITYDTACSSSAVAIDAACKALQLGECSQAVAGGVSLYTNPNFYQNLAAASFLSPTGPTKPFDASADGYCRGEGAGLVVLKKLSAALADGDTVIGVIASSAVNQNQNSTYITVPHGDSQQQLYRKVVGGAAVRAEDVSYVEAHGTGTPVGDPIEFDSIRNVFSHGQQLAVGSVKGNIGHLEGAAGIASLIKVCLMLQKKTLPAQANFKTMNPKIAGSGTENMLVPTATVPWSAEFRVACINNYGAAGSNAAMIVCEAPDKEVRKMPQLPKYPIYMSAGTDESLRAFCAELGAQVKKTAPGSDGDGDGDNTIVSSISHALARTQSRSLPCTITSTVSTTGELLHLLAAPNKAMEQAAQAKPVVLCFGGQVRRYVGLSREVYESCGRLRDGLDRVDAALGALGLPGIYPAIFQRSPVDDDVVRLHAVFFAMQYASARASIEAGLPVAGVIGHSFGQLTALAVSGALSLEDGLRLVCGRAALMKQHWGAERGAMLSVDADLATVLDGTAGSGSGSVEVACFNGDASHVLVGPVVEVEAAHTRFQALGVSARRLPVSHGFHSHLTEPLLPHLAQLAAQLAFREPSIPLETCSKDRSWPIPTPQLIVEHTRSPVYFTHAVRRLAARLPAGCAWVEAGSSSGITSMVRRALPSEQQNHTFVPARIADVDDASALANLADTTVALWKAGHRSARFWPYDRRPLSASLHVNPPPYQFEKSRHWLPWIDYAAEGLSKADAAPPSEDEKKPAVLLRFVGYQDQNRRSALFHVDPSVDEYKLLVEGHAVLAEPLCPAPLYAELAVRSAAAVSKEADVGAPAVEGLEIKMPLGLDPSRFITLNLEASDDGTGAWHFEVSSKAAKGDVKAVSHATGRVRLVHDSSKLQAEFARYQRLVGFHRFAELEADPDADALKGSMIYRVFSRVVLYAPYYKGVRNVCAKDHHVAGTVRLPPHDLSALNDMVTNPLAVDNFFQVAGLHVNSLNECAPGEVMVCTKIDSIHASPHFRNSGGKTSWLVYSSYTPSNDREAVNDVFVFDADTKQLVFIGLGARFTRTSVTGLARVLGRANSANVASPTTTKTPLLLQNRAKAPPALPIKPTPISSPISFSAPLRSPVVRASRIRPKKTKKLKAPERDVLQEVKVLLNKVSEVAIAEIKEDSTLDDLGIDSLMVMEVQSEVESTFKIEIPNLDWQKLGTPKLLSDYLAKRVQGGSREAISSSSSSFGSSSDVGEAETDTSSVTSVEEVPVAVQKPKPQRRSPPPTTPKPLALRSASISPAPSPLATPTPRTEYNAQQAFEDVRFDYDVYAAQTGFANFWRHVYPEQARLTLAYTVEAFAQLGCPLDALSADALVPHIKGMARHEPVINQLYVVLEDGGLVYSDGVDVRRTQKLIDHEPASSIFQRVLRKFPQHAAEHRLLNLTGSRLSDCLTGAADPLKLLFADRANKDLLEDVYTNGPMYKAITKLLGEFLLKVGSVGEPLHILELGGGTGGTTKYVVDYLTQRGVKFTYTFSDLSGALVASARKKFAGRSNMNFTVIDIEKAPPAELLGKHHVVLSTNCIHATRNLTRSASNIRQLLRPDGFVSLVEFTRNIFWFDLVFGLLDGWWLFEDGRKHVLADQWFWDSSLRAAGFGHVAWTDGTSEEARTLRIITAFANQPQNEELRIRRASLRHSRSRSGQSSPSVATVQWKNVDGVPLLADIYYPPADQVSASTKRPVALMVHGGGHVMFTRKEVNLRQVRLLLDRGFLPISIEYRFCPEVNIRDGPMTDVCDALRWAREELPHLPILGAQRQGLRIDPERVAVVGWSTGGHLAMTTAFMSRLRGIKPPEAILAFYCPTDYESEWWQKPIYPEAAVHGPMDPYDLLEGVQERPIASYYPATNKNVPSMLMSLDDPRWRFVLHMNWRAQTLPLLLNGLPAKSQASSSSPESNYYNLPQPSREQIASISPYSQILRGNYRTPTCLIHGTADDLIPWQHSQKVVDALRERGVDSHIEVLPDVEHLFDTFSNKCFTEIDRCYDWLAEQLKKA</sequence>
<dbReference type="InterPro" id="IPR016035">
    <property type="entry name" value="Acyl_Trfase/lysoPLipase"/>
</dbReference>
<dbReference type="Pfam" id="PF02801">
    <property type="entry name" value="Ketoacyl-synt_C"/>
    <property type="match status" value="1"/>
</dbReference>
<dbReference type="InterPro" id="IPR050091">
    <property type="entry name" value="PKS_NRPS_Biosynth_Enz"/>
</dbReference>
<dbReference type="SUPFAM" id="SSF53474">
    <property type="entry name" value="alpha/beta-Hydrolases"/>
    <property type="match status" value="1"/>
</dbReference>
<name>A0ABQ8G814_9PEZI</name>
<dbReference type="InterPro" id="IPR032088">
    <property type="entry name" value="SAT"/>
</dbReference>
<dbReference type="PANTHER" id="PTHR43775:SF21">
    <property type="entry name" value="NON-REDUCING POLYKETIDE SYNTHASE AUSA-RELATED"/>
    <property type="match status" value="1"/>
</dbReference>
<dbReference type="InterPro" id="IPR020806">
    <property type="entry name" value="PKS_PP-bd"/>
</dbReference>
<dbReference type="InterPro" id="IPR036736">
    <property type="entry name" value="ACP-like_sf"/>
</dbReference>
<evidence type="ECO:0000259" key="10">
    <source>
        <dbReference type="PROSITE" id="PS52019"/>
    </source>
</evidence>
<evidence type="ECO:0000256" key="1">
    <source>
        <dbReference type="ARBA" id="ARBA00022450"/>
    </source>
</evidence>
<dbReference type="InterPro" id="IPR001375">
    <property type="entry name" value="Peptidase_S9_cat"/>
</dbReference>
<dbReference type="InterPro" id="IPR029058">
    <property type="entry name" value="AB_hydrolase_fold"/>
</dbReference>
<dbReference type="InterPro" id="IPR029063">
    <property type="entry name" value="SAM-dependent_MTases_sf"/>
</dbReference>
<dbReference type="Pfam" id="PF14765">
    <property type="entry name" value="PS-DH"/>
    <property type="match status" value="1"/>
</dbReference>
<organism evidence="11 12">
    <name type="scientific">Macrophomina phaseolina</name>
    <dbReference type="NCBI Taxonomy" id="35725"/>
    <lineage>
        <taxon>Eukaryota</taxon>
        <taxon>Fungi</taxon>
        <taxon>Dikarya</taxon>
        <taxon>Ascomycota</taxon>
        <taxon>Pezizomycotina</taxon>
        <taxon>Dothideomycetes</taxon>
        <taxon>Dothideomycetes incertae sedis</taxon>
        <taxon>Botryosphaeriales</taxon>
        <taxon>Botryosphaeriaceae</taxon>
        <taxon>Macrophomina</taxon>
    </lineage>
</organism>
<comment type="caution">
    <text evidence="11">The sequence shown here is derived from an EMBL/GenBank/DDBJ whole genome shotgun (WGS) entry which is preliminary data.</text>
</comment>
<dbReference type="EMBL" id="JAGTJR010000019">
    <property type="protein sequence ID" value="KAH7045205.1"/>
    <property type="molecule type" value="Genomic_DNA"/>
</dbReference>
<feature type="compositionally biased region" description="Low complexity" evidence="7">
    <location>
        <begin position="1745"/>
        <end position="1755"/>
    </location>
</feature>
<dbReference type="InterPro" id="IPR049551">
    <property type="entry name" value="PKS_DH_C"/>
</dbReference>
<dbReference type="InterPro" id="IPR041068">
    <property type="entry name" value="HTH_51"/>
</dbReference>
<reference evidence="11 12" key="1">
    <citation type="journal article" date="2021" name="Nat. Commun.">
        <title>Genetic determinants of endophytism in the Arabidopsis root mycobiome.</title>
        <authorList>
            <person name="Mesny F."/>
            <person name="Miyauchi S."/>
            <person name="Thiergart T."/>
            <person name="Pickel B."/>
            <person name="Atanasova L."/>
            <person name="Karlsson M."/>
            <person name="Huettel B."/>
            <person name="Barry K.W."/>
            <person name="Haridas S."/>
            <person name="Chen C."/>
            <person name="Bauer D."/>
            <person name="Andreopoulos W."/>
            <person name="Pangilinan J."/>
            <person name="LaButti K."/>
            <person name="Riley R."/>
            <person name="Lipzen A."/>
            <person name="Clum A."/>
            <person name="Drula E."/>
            <person name="Henrissat B."/>
            <person name="Kohler A."/>
            <person name="Grigoriev I.V."/>
            <person name="Martin F.M."/>
            <person name="Hacquard S."/>
        </authorList>
    </citation>
    <scope>NUCLEOTIDE SEQUENCE [LARGE SCALE GENOMIC DNA]</scope>
    <source>
        <strain evidence="11 12">MPI-SDFR-AT-0080</strain>
    </source>
</reference>
<dbReference type="InterPro" id="IPR013217">
    <property type="entry name" value="Methyltransf_12"/>
</dbReference>
<feature type="region of interest" description="C-terminal hotdog fold" evidence="6">
    <location>
        <begin position="1437"/>
        <end position="1589"/>
    </location>
</feature>
<dbReference type="InterPro" id="IPR014030">
    <property type="entry name" value="Ketoacyl_synth_N"/>
</dbReference>
<dbReference type="InterPro" id="IPR009081">
    <property type="entry name" value="PP-bd_ACP"/>
</dbReference>
<evidence type="ECO:0000256" key="6">
    <source>
        <dbReference type="PROSITE-ProRule" id="PRU01363"/>
    </source>
</evidence>
<dbReference type="InterPro" id="IPR014031">
    <property type="entry name" value="Ketoacyl_synth_C"/>
</dbReference>
<feature type="active site" description="Proton acceptor; for dehydratase activity" evidence="6">
    <location>
        <position position="1315"/>
    </location>
</feature>
<evidence type="ECO:0000259" key="9">
    <source>
        <dbReference type="PROSITE" id="PS52004"/>
    </source>
</evidence>
<dbReference type="PANTHER" id="PTHR43775">
    <property type="entry name" value="FATTY ACID SYNTHASE"/>
    <property type="match status" value="1"/>
</dbReference>
<dbReference type="SUPFAM" id="SSF52151">
    <property type="entry name" value="FabD/lysophospholipase-like"/>
    <property type="match status" value="1"/>
</dbReference>
<dbReference type="Gene3D" id="1.10.1200.10">
    <property type="entry name" value="ACP-like"/>
    <property type="match status" value="1"/>
</dbReference>
<dbReference type="Pfam" id="PF00326">
    <property type="entry name" value="Peptidase_S9"/>
    <property type="match status" value="1"/>
</dbReference>
<dbReference type="InterPro" id="IPR016039">
    <property type="entry name" value="Thiolase-like"/>
</dbReference>
<dbReference type="PROSITE" id="PS50075">
    <property type="entry name" value="CARRIER"/>
    <property type="match status" value="1"/>
</dbReference>
<dbReference type="SUPFAM" id="SSF47336">
    <property type="entry name" value="ACP-like"/>
    <property type="match status" value="1"/>
</dbReference>
<dbReference type="InterPro" id="IPR001227">
    <property type="entry name" value="Ac_transferase_dom_sf"/>
</dbReference>
<dbReference type="PROSITE" id="PS52004">
    <property type="entry name" value="KS3_2"/>
    <property type="match status" value="1"/>
</dbReference>
<feature type="domain" description="Carrier" evidence="8">
    <location>
        <begin position="1659"/>
        <end position="1736"/>
    </location>
</feature>
<dbReference type="Gene3D" id="3.40.50.1820">
    <property type="entry name" value="alpha/beta hydrolase"/>
    <property type="match status" value="1"/>
</dbReference>
<keyword evidence="2" id="KW-0597">Phosphoprotein</keyword>
<dbReference type="Gene3D" id="3.40.47.10">
    <property type="match status" value="1"/>
</dbReference>
<dbReference type="Pfam" id="PF20434">
    <property type="entry name" value="BD-FAE"/>
    <property type="match status" value="1"/>
</dbReference>
<keyword evidence="4" id="KW-0808">Transferase</keyword>
<dbReference type="InterPro" id="IPR049900">
    <property type="entry name" value="PKS_mFAS_DH"/>
</dbReference>
<dbReference type="SUPFAM" id="SSF53335">
    <property type="entry name" value="S-adenosyl-L-methionine-dependent methyltransferases"/>
    <property type="match status" value="1"/>
</dbReference>
<dbReference type="SMART" id="SM00827">
    <property type="entry name" value="PKS_AT"/>
    <property type="match status" value="1"/>
</dbReference>
<evidence type="ECO:0000313" key="12">
    <source>
        <dbReference type="Proteomes" id="UP000774617"/>
    </source>
</evidence>
<dbReference type="Gene3D" id="3.40.366.10">
    <property type="entry name" value="Malonyl-Coenzyme A Acyl Carrier Protein, domain 2"/>
    <property type="match status" value="2"/>
</dbReference>
<feature type="compositionally biased region" description="Low complexity" evidence="7">
    <location>
        <begin position="1793"/>
        <end position="1804"/>
    </location>
</feature>
<dbReference type="Pfam" id="PF18558">
    <property type="entry name" value="HTH_51"/>
    <property type="match status" value="1"/>
</dbReference>
<dbReference type="Pfam" id="PF00109">
    <property type="entry name" value="ketoacyl-synt"/>
    <property type="match status" value="1"/>
</dbReference>
<dbReference type="SUPFAM" id="SSF53901">
    <property type="entry name" value="Thiolase-like"/>
    <property type="match status" value="1"/>
</dbReference>
<dbReference type="Gene3D" id="3.40.50.150">
    <property type="entry name" value="Vaccinia Virus protein VP39"/>
    <property type="match status" value="1"/>
</dbReference>
<dbReference type="SMART" id="SM00823">
    <property type="entry name" value="PKS_PP"/>
    <property type="match status" value="1"/>
</dbReference>
<dbReference type="InterPro" id="IPR020841">
    <property type="entry name" value="PKS_Beta-ketoAc_synthase_dom"/>
</dbReference>
<evidence type="ECO:0000256" key="5">
    <source>
        <dbReference type="ARBA" id="ARBA00023268"/>
    </source>
</evidence>
<dbReference type="InterPro" id="IPR049492">
    <property type="entry name" value="BD-FAE-like_dom"/>
</dbReference>
<keyword evidence="5" id="KW-0511">Multifunctional enzyme</keyword>
<dbReference type="SMART" id="SM00825">
    <property type="entry name" value="PKS_KS"/>
    <property type="match status" value="1"/>
</dbReference>
<evidence type="ECO:0000256" key="3">
    <source>
        <dbReference type="ARBA" id="ARBA00022603"/>
    </source>
</evidence>
<evidence type="ECO:0000256" key="7">
    <source>
        <dbReference type="SAM" id="MobiDB-lite"/>
    </source>
</evidence>
<dbReference type="Pfam" id="PF00698">
    <property type="entry name" value="Acyl_transf_1"/>
    <property type="match status" value="1"/>
</dbReference>
<evidence type="ECO:0000256" key="2">
    <source>
        <dbReference type="ARBA" id="ARBA00022553"/>
    </source>
</evidence>
<keyword evidence="12" id="KW-1185">Reference proteome</keyword>
<dbReference type="Pfam" id="PF08242">
    <property type="entry name" value="Methyltransf_12"/>
    <property type="match status" value="1"/>
</dbReference>
<feature type="domain" description="Ketosynthase family 3 (KS3)" evidence="9">
    <location>
        <begin position="379"/>
        <end position="795"/>
    </location>
</feature>
<feature type="active site" description="Proton donor; for dehydratase activity" evidence="6">
    <location>
        <position position="1498"/>
    </location>
</feature>